<keyword evidence="1" id="KW-0472">Membrane</keyword>
<dbReference type="InterPro" id="IPR032816">
    <property type="entry name" value="VTT_dom"/>
</dbReference>
<protein>
    <submittedName>
        <fullName evidence="3">Membrane protein YqaA with SNARE-associated domain</fullName>
    </submittedName>
</protein>
<accession>A0A846M5E8</accession>
<reference evidence="3 4" key="1">
    <citation type="submission" date="2020-03" db="EMBL/GenBank/DDBJ databases">
        <title>Genomic Encyclopedia of Type Strains, Phase IV (KMG-IV): sequencing the most valuable type-strain genomes for metagenomic binning, comparative biology and taxonomic classification.</title>
        <authorList>
            <person name="Goeker M."/>
        </authorList>
    </citation>
    <scope>NUCLEOTIDE SEQUENCE [LARGE SCALE GENOMIC DNA]</scope>
    <source>
        <strain evidence="3 4">DSM 21299</strain>
    </source>
</reference>
<keyword evidence="1" id="KW-0812">Transmembrane</keyword>
<organism evidence="3 4">
    <name type="scientific">Sphingobium vermicomposti</name>
    <dbReference type="NCBI Taxonomy" id="529005"/>
    <lineage>
        <taxon>Bacteria</taxon>
        <taxon>Pseudomonadati</taxon>
        <taxon>Pseudomonadota</taxon>
        <taxon>Alphaproteobacteria</taxon>
        <taxon>Sphingomonadales</taxon>
        <taxon>Sphingomonadaceae</taxon>
        <taxon>Sphingobium</taxon>
    </lineage>
</organism>
<dbReference type="AlphaFoldDB" id="A0A846M5E8"/>
<proteinExistence type="predicted"/>
<keyword evidence="4" id="KW-1185">Reference proteome</keyword>
<dbReference type="Pfam" id="PF09335">
    <property type="entry name" value="VTT_dom"/>
    <property type="match status" value="1"/>
</dbReference>
<feature type="transmembrane region" description="Helical" evidence="1">
    <location>
        <begin position="172"/>
        <end position="200"/>
    </location>
</feature>
<evidence type="ECO:0000259" key="2">
    <source>
        <dbReference type="Pfam" id="PF09335"/>
    </source>
</evidence>
<feature type="transmembrane region" description="Helical" evidence="1">
    <location>
        <begin position="95"/>
        <end position="121"/>
    </location>
</feature>
<comment type="caution">
    <text evidence="3">The sequence shown here is derived from an EMBL/GenBank/DDBJ whole genome shotgun (WGS) entry which is preliminary data.</text>
</comment>
<dbReference type="GO" id="GO:0005886">
    <property type="term" value="C:plasma membrane"/>
    <property type="evidence" value="ECO:0007669"/>
    <property type="project" value="TreeGrafter"/>
</dbReference>
<sequence length="254" mass="27745">MHSRSPSRPTLTGTTPAQSSQRIIITARQKLWRSETISASPAAMLTKLYQWTLAKAAHAHAERWLFVVSFMESSFFPIPPHPLLGLMCLARPERALRFGIICTLASVLGGLLGYAIGYFLYEALGQQILDTLGLAAKFPVAACYLRDYGAEIILVKGATPIPFKLITITAGFIGLSLFTFIWASILSRAFQFMLVGFLFWKFGRPIKAFIEKYLALLSAAFIVLLVGGFLAASMLSGGGTKDDKCSNATMATLH</sequence>
<dbReference type="PANTHER" id="PTHR42709:SF11">
    <property type="entry name" value="DEDA FAMILY PROTEIN"/>
    <property type="match status" value="1"/>
</dbReference>
<evidence type="ECO:0000256" key="1">
    <source>
        <dbReference type="SAM" id="Phobius"/>
    </source>
</evidence>
<feature type="domain" description="VTT" evidence="2">
    <location>
        <begin position="101"/>
        <end position="198"/>
    </location>
</feature>
<keyword evidence="1" id="KW-1133">Transmembrane helix</keyword>
<evidence type="ECO:0000313" key="4">
    <source>
        <dbReference type="Proteomes" id="UP000576821"/>
    </source>
</evidence>
<feature type="transmembrane region" description="Helical" evidence="1">
    <location>
        <begin position="212"/>
        <end position="232"/>
    </location>
</feature>
<dbReference type="InterPro" id="IPR051311">
    <property type="entry name" value="DedA_domain"/>
</dbReference>
<dbReference type="Proteomes" id="UP000576821">
    <property type="component" value="Unassembled WGS sequence"/>
</dbReference>
<dbReference type="EMBL" id="JAASQR010000003">
    <property type="protein sequence ID" value="NIJ17142.1"/>
    <property type="molecule type" value="Genomic_DNA"/>
</dbReference>
<name>A0A846M5E8_9SPHN</name>
<gene>
    <name evidence="3" type="ORF">FHS54_002131</name>
</gene>
<dbReference type="PANTHER" id="PTHR42709">
    <property type="entry name" value="ALKALINE PHOSPHATASE LIKE PROTEIN"/>
    <property type="match status" value="1"/>
</dbReference>
<evidence type="ECO:0000313" key="3">
    <source>
        <dbReference type="EMBL" id="NIJ17142.1"/>
    </source>
</evidence>